<dbReference type="InterPro" id="IPR010920">
    <property type="entry name" value="LSM_dom_sf"/>
</dbReference>
<feature type="transmembrane region" description="Helical" evidence="7">
    <location>
        <begin position="404"/>
        <end position="427"/>
    </location>
</feature>
<evidence type="ECO:0000313" key="11">
    <source>
        <dbReference type="Proteomes" id="UP000219621"/>
    </source>
</evidence>
<dbReference type="Gene3D" id="1.10.287.1260">
    <property type="match status" value="1"/>
</dbReference>
<dbReference type="InterPro" id="IPR011066">
    <property type="entry name" value="MscS_channel_C_sf"/>
</dbReference>
<evidence type="ECO:0000256" key="2">
    <source>
        <dbReference type="ARBA" id="ARBA00022475"/>
    </source>
</evidence>
<sequence>MRFRRTIDRMARPAALLAVLFGLLVSAALPAAGQDAPGGGAPTPAAASGAGGDQGADAVPPSDRVEDDTSSEARKLWRPTAALNVGLPEVAEPPDRATPRSALAAFMDSAAAGDYLRAARVLDLADVPEDQQSSRGSTLARQLHYLLDRKVSIDWHAIPDRRDGGRGDRSGQAEVAPEPRRYIDVAELTLNGRPVGILLERVKPRGQEPLWLFPPTVVEQTPRLYDEQGPSLLQRRLPDLLTQNTVLEVPVWEWMGLVLFAGGCILLGWLVRLVLGVVWRRSDARWTAGLTGQVSTPLIGLVGLVAFKLLIGALLNLTGPILRWIDTATLVAIVLAATWLAIRLVSHAADVVGAPFLGRSESEEDPEARRRLTQISVGKRLMIFIVLVAGIGMGLSFFEESATVGLSFLFSAGAASVILGIAAQSVLSNILAGMQIAITEPVRIGDNVVFEGEWGWVEEITYTYVTIRTWDKRRLVVPHSYFLDHPVENWSKSAPQMIMPVFLHADYHVPVQKVRDKLAELLEAHKDWDHAQAPSLYVTALTPHTVELRALVSARDPLTAWYLHAEVREELLAYLQGLDGGRYLPRRRVQAVDDDGDASADVADRAAGEEGA</sequence>
<feature type="transmembrane region" description="Helical" evidence="7">
    <location>
        <begin position="296"/>
        <end position="315"/>
    </location>
</feature>
<evidence type="ECO:0000256" key="4">
    <source>
        <dbReference type="ARBA" id="ARBA00022989"/>
    </source>
</evidence>
<feature type="chain" id="PRO_5013035687" evidence="8">
    <location>
        <begin position="32"/>
        <end position="612"/>
    </location>
</feature>
<accession>A0A286GAH8</accession>
<keyword evidence="5 7" id="KW-0472">Membrane</keyword>
<gene>
    <name evidence="10" type="ORF">SAMN05421508_102462</name>
</gene>
<evidence type="ECO:0000256" key="1">
    <source>
        <dbReference type="ARBA" id="ARBA00004651"/>
    </source>
</evidence>
<dbReference type="PANTHER" id="PTHR30566">
    <property type="entry name" value="YNAI-RELATED MECHANOSENSITIVE ION CHANNEL"/>
    <property type="match status" value="1"/>
</dbReference>
<dbReference type="Pfam" id="PF00924">
    <property type="entry name" value="MS_channel_2nd"/>
    <property type="match status" value="1"/>
</dbReference>
<dbReference type="SUPFAM" id="SSF82689">
    <property type="entry name" value="Mechanosensitive channel protein MscS (YggB), C-terminal domain"/>
    <property type="match status" value="1"/>
</dbReference>
<feature type="domain" description="Mechanosensitive ion channel MscS" evidence="9">
    <location>
        <begin position="426"/>
        <end position="492"/>
    </location>
</feature>
<feature type="transmembrane region" description="Helical" evidence="7">
    <location>
        <begin position="381"/>
        <end position="398"/>
    </location>
</feature>
<dbReference type="InterPro" id="IPR006685">
    <property type="entry name" value="MscS_channel_2nd"/>
</dbReference>
<keyword evidence="11" id="KW-1185">Reference proteome</keyword>
<keyword evidence="2" id="KW-1003">Cell membrane</keyword>
<evidence type="ECO:0000256" key="6">
    <source>
        <dbReference type="SAM" id="MobiDB-lite"/>
    </source>
</evidence>
<feature type="region of interest" description="Disordered" evidence="6">
    <location>
        <begin position="34"/>
        <end position="77"/>
    </location>
</feature>
<evidence type="ECO:0000259" key="9">
    <source>
        <dbReference type="Pfam" id="PF00924"/>
    </source>
</evidence>
<dbReference type="GO" id="GO:0008381">
    <property type="term" value="F:mechanosensitive monoatomic ion channel activity"/>
    <property type="evidence" value="ECO:0007669"/>
    <property type="project" value="UniProtKB-ARBA"/>
</dbReference>
<dbReference type="InterPro" id="IPR023408">
    <property type="entry name" value="MscS_beta-dom_sf"/>
</dbReference>
<name>A0A286GAH8_9PROT</name>
<evidence type="ECO:0000256" key="5">
    <source>
        <dbReference type="ARBA" id="ARBA00023136"/>
    </source>
</evidence>
<feature type="signal peptide" evidence="8">
    <location>
        <begin position="1"/>
        <end position="31"/>
    </location>
</feature>
<organism evidence="10 11">
    <name type="scientific">Caenispirillum bisanense</name>
    <dbReference type="NCBI Taxonomy" id="414052"/>
    <lineage>
        <taxon>Bacteria</taxon>
        <taxon>Pseudomonadati</taxon>
        <taxon>Pseudomonadota</taxon>
        <taxon>Alphaproteobacteria</taxon>
        <taxon>Rhodospirillales</taxon>
        <taxon>Novispirillaceae</taxon>
        <taxon>Caenispirillum</taxon>
    </lineage>
</organism>
<dbReference type="Gene3D" id="2.30.30.60">
    <property type="match status" value="1"/>
</dbReference>
<reference evidence="10 11" key="1">
    <citation type="submission" date="2017-09" db="EMBL/GenBank/DDBJ databases">
        <authorList>
            <person name="Ehlers B."/>
            <person name="Leendertz F.H."/>
        </authorList>
    </citation>
    <scope>NUCLEOTIDE SEQUENCE [LARGE SCALE GENOMIC DNA]</scope>
    <source>
        <strain evidence="10 11">USBA 140</strain>
    </source>
</reference>
<evidence type="ECO:0000313" key="10">
    <source>
        <dbReference type="EMBL" id="SOD92492.1"/>
    </source>
</evidence>
<evidence type="ECO:0000256" key="8">
    <source>
        <dbReference type="SAM" id="SignalP"/>
    </source>
</evidence>
<keyword evidence="4 7" id="KW-1133">Transmembrane helix</keyword>
<proteinExistence type="predicted"/>
<feature type="transmembrane region" description="Helical" evidence="7">
    <location>
        <begin position="321"/>
        <end position="342"/>
    </location>
</feature>
<dbReference type="GO" id="GO:0005886">
    <property type="term" value="C:plasma membrane"/>
    <property type="evidence" value="ECO:0007669"/>
    <property type="project" value="UniProtKB-SubCell"/>
</dbReference>
<comment type="subcellular location">
    <subcellularLocation>
        <location evidence="1">Cell membrane</location>
        <topology evidence="1">Multi-pass membrane protein</topology>
    </subcellularLocation>
</comment>
<dbReference type="EMBL" id="OCNJ01000002">
    <property type="protein sequence ID" value="SOD92492.1"/>
    <property type="molecule type" value="Genomic_DNA"/>
</dbReference>
<dbReference type="AlphaFoldDB" id="A0A286GAH8"/>
<feature type="transmembrane region" description="Helical" evidence="7">
    <location>
        <begin position="254"/>
        <end position="275"/>
    </location>
</feature>
<keyword evidence="8" id="KW-0732">Signal</keyword>
<dbReference type="SUPFAM" id="SSF50182">
    <property type="entry name" value="Sm-like ribonucleoproteins"/>
    <property type="match status" value="1"/>
</dbReference>
<dbReference type="Proteomes" id="UP000219621">
    <property type="component" value="Unassembled WGS sequence"/>
</dbReference>
<keyword evidence="3 7" id="KW-0812">Transmembrane</keyword>
<evidence type="ECO:0000256" key="7">
    <source>
        <dbReference type="SAM" id="Phobius"/>
    </source>
</evidence>
<protein>
    <submittedName>
        <fullName evidence="10">Small-conductance mechanosensitive channel</fullName>
    </submittedName>
</protein>
<evidence type="ECO:0000256" key="3">
    <source>
        <dbReference type="ARBA" id="ARBA00022692"/>
    </source>
</evidence>
<dbReference type="PANTHER" id="PTHR30566:SF25">
    <property type="entry name" value="INNER MEMBRANE PROTEIN"/>
    <property type="match status" value="1"/>
</dbReference>